<dbReference type="OrthoDB" id="9811471at2"/>
<evidence type="ECO:0000313" key="4">
    <source>
        <dbReference type="Proteomes" id="UP000288490"/>
    </source>
</evidence>
<reference evidence="3 4" key="1">
    <citation type="submission" date="2017-05" db="EMBL/GenBank/DDBJ databases">
        <title>Vagococcus spp. assemblies.</title>
        <authorList>
            <person name="Gulvik C.A."/>
        </authorList>
    </citation>
    <scope>NUCLEOTIDE SEQUENCE [LARGE SCALE GENOMIC DNA]</scope>
    <source>
        <strain evidence="3 4">SS1994</strain>
    </source>
</reference>
<feature type="domain" description="Amidase" evidence="2">
    <location>
        <begin position="20"/>
        <end position="461"/>
    </location>
</feature>
<comment type="caution">
    <text evidence="3">The sequence shown here is derived from an EMBL/GenBank/DDBJ whole genome shotgun (WGS) entry which is preliminary data.</text>
</comment>
<organism evidence="3 4">
    <name type="scientific">Vagococcus bubulae</name>
    <dbReference type="NCBI Taxonomy" id="1977868"/>
    <lineage>
        <taxon>Bacteria</taxon>
        <taxon>Bacillati</taxon>
        <taxon>Bacillota</taxon>
        <taxon>Bacilli</taxon>
        <taxon>Lactobacillales</taxon>
        <taxon>Enterococcaceae</taxon>
        <taxon>Vagococcus</taxon>
    </lineage>
</organism>
<evidence type="ECO:0000256" key="1">
    <source>
        <dbReference type="ARBA" id="ARBA00009199"/>
    </source>
</evidence>
<dbReference type="InterPro" id="IPR000120">
    <property type="entry name" value="Amidase"/>
</dbReference>
<protein>
    <submittedName>
        <fullName evidence="3">Amidase</fullName>
    </submittedName>
</protein>
<dbReference type="GO" id="GO:0003824">
    <property type="term" value="F:catalytic activity"/>
    <property type="evidence" value="ECO:0007669"/>
    <property type="project" value="InterPro"/>
</dbReference>
<sequence length="481" mass="53276">MKDATFWANEIKQKHISVEELLNETYSKVIKHSELNCFVGFDEESYHQLLQSLKTSNQESPFYGVPFPLKNIGQQKKGWINTAGAKLMTGNQSLLTDNYVKQIEAAGFIPFGKTNAPEFGFKNVTDPLLYGATKNAWNEDYHAGGSSGGAASAIASGIVPLAGASDGGGSIRIPASFSGLLGLKPSRGNIVTGPDEWRAWQGASVNFVLGVSVRDARAMLDILKPTQQISPFLIPQTFYQQKKTLKIAVCNDSPVGNNVSHAAKQAVEKAIKFLVSEGHDVVEIPYPINGDELIRSYYTMNGGETSAMMDSFKAHLKRDLSINDMELMTWTLYQYGETLSASDYVQSFYAWDKATQVMEELFEEYDLFLSPSATTTAPKIMEDLQSNQIRQSMRMAHELTKKELAELVYAMFEKSLHITPYTQLANLTGQPAINLPIYVAENGLPIGVQFMAAKGNDTLLLDVAKLFESHQQFILPTYYHQ</sequence>
<comment type="similarity">
    <text evidence="1">Belongs to the amidase family.</text>
</comment>
<dbReference type="Gene3D" id="3.90.1300.10">
    <property type="entry name" value="Amidase signature (AS) domain"/>
    <property type="match status" value="1"/>
</dbReference>
<dbReference type="PANTHER" id="PTHR11895:SF7">
    <property type="entry name" value="GLUTAMYL-TRNA(GLN) AMIDOTRANSFERASE SUBUNIT A, MITOCHONDRIAL"/>
    <property type="match status" value="1"/>
</dbReference>
<dbReference type="InterPro" id="IPR020556">
    <property type="entry name" value="Amidase_CS"/>
</dbReference>
<dbReference type="AlphaFoldDB" id="A0A429ZNS5"/>
<dbReference type="EMBL" id="NGJT01000004">
    <property type="protein sequence ID" value="RST95341.1"/>
    <property type="molecule type" value="Genomic_DNA"/>
</dbReference>
<evidence type="ECO:0000259" key="2">
    <source>
        <dbReference type="Pfam" id="PF01425"/>
    </source>
</evidence>
<name>A0A429ZNS5_9ENTE</name>
<evidence type="ECO:0000313" key="3">
    <source>
        <dbReference type="EMBL" id="RST95341.1"/>
    </source>
</evidence>
<dbReference type="InterPro" id="IPR023631">
    <property type="entry name" value="Amidase_dom"/>
</dbReference>
<proteinExistence type="inferred from homology"/>
<gene>
    <name evidence="3" type="ORF">CBF36_03660</name>
</gene>
<keyword evidence="4" id="KW-1185">Reference proteome</keyword>
<dbReference type="PROSITE" id="PS00571">
    <property type="entry name" value="AMIDASES"/>
    <property type="match status" value="1"/>
</dbReference>
<dbReference type="Pfam" id="PF01425">
    <property type="entry name" value="Amidase"/>
    <property type="match status" value="1"/>
</dbReference>
<dbReference type="PANTHER" id="PTHR11895">
    <property type="entry name" value="TRANSAMIDASE"/>
    <property type="match status" value="1"/>
</dbReference>
<accession>A0A429ZNS5</accession>
<dbReference type="SUPFAM" id="SSF75304">
    <property type="entry name" value="Amidase signature (AS) enzymes"/>
    <property type="match status" value="1"/>
</dbReference>
<dbReference type="RefSeq" id="WP_125956722.1">
    <property type="nucleotide sequence ID" value="NZ_JAQEJV010000004.1"/>
</dbReference>
<dbReference type="InterPro" id="IPR036928">
    <property type="entry name" value="AS_sf"/>
</dbReference>
<dbReference type="Proteomes" id="UP000288490">
    <property type="component" value="Unassembled WGS sequence"/>
</dbReference>